<evidence type="ECO:0000256" key="3">
    <source>
        <dbReference type="PROSITE-ProRule" id="PRU01005"/>
    </source>
</evidence>
<evidence type="ECO:0000313" key="6">
    <source>
        <dbReference type="Ensembl" id="ENSPSIP00000014784.1"/>
    </source>
</evidence>
<dbReference type="HOGENOM" id="CLU_035730_2_1_1"/>
<feature type="disulfide bond" evidence="3">
    <location>
        <begin position="223"/>
        <end position="236"/>
    </location>
</feature>
<proteinExistence type="inferred from homology"/>
<evidence type="ECO:0000313" key="7">
    <source>
        <dbReference type="Proteomes" id="UP000007267"/>
    </source>
</evidence>
<keyword evidence="4" id="KW-0732">Signal</keyword>
<dbReference type="Ensembl" id="ENSPSIT00000014855.1">
    <property type="protein sequence ID" value="ENSPSIP00000014784.1"/>
    <property type="gene ID" value="ENSPSIG00000013188.1"/>
</dbReference>
<dbReference type="AlphaFoldDB" id="K7G3C3"/>
<dbReference type="PRINTS" id="PR00837">
    <property type="entry name" value="V5TPXLIKE"/>
</dbReference>
<accession>K7G3C3</accession>
<dbReference type="FunFam" id="1.10.10.740:FF:000001">
    <property type="entry name" value="Cysteine-rich secretory protein 2"/>
    <property type="match status" value="1"/>
</dbReference>
<dbReference type="RefSeq" id="XP_006137087.1">
    <property type="nucleotide sequence ID" value="XM_006137025.2"/>
</dbReference>
<keyword evidence="2 3" id="KW-1015">Disulfide bond</keyword>
<dbReference type="InterPro" id="IPR035940">
    <property type="entry name" value="CAP_sf"/>
</dbReference>
<reference evidence="6" key="3">
    <citation type="submission" date="2025-08" db="UniProtKB">
        <authorList>
            <consortium name="Ensembl"/>
        </authorList>
    </citation>
    <scope>IDENTIFICATION</scope>
</reference>
<dbReference type="CDD" id="cd05383">
    <property type="entry name" value="CAP_CRISP"/>
    <property type="match status" value="1"/>
</dbReference>
<dbReference type="GO" id="GO:0005576">
    <property type="term" value="C:extracellular region"/>
    <property type="evidence" value="ECO:0007669"/>
    <property type="project" value="InterPro"/>
</dbReference>
<comment type="similarity">
    <text evidence="1">Belongs to the CRISP family.</text>
</comment>
<reference evidence="6" key="4">
    <citation type="submission" date="2025-09" db="UniProtKB">
        <authorList>
            <consortium name="Ensembl"/>
        </authorList>
    </citation>
    <scope>IDENTIFICATION</scope>
</reference>
<dbReference type="InterPro" id="IPR042076">
    <property type="entry name" value="Crisp-like_dom"/>
</dbReference>
<dbReference type="InterPro" id="IPR003582">
    <property type="entry name" value="ShKT_dom"/>
</dbReference>
<dbReference type="FunFam" id="3.40.33.10:FF:000005">
    <property type="entry name" value="Cysteine-rich secretory protein 2"/>
    <property type="match status" value="1"/>
</dbReference>
<organism evidence="6 7">
    <name type="scientific">Pelodiscus sinensis</name>
    <name type="common">Chinese softshell turtle</name>
    <name type="synonym">Trionyx sinensis</name>
    <dbReference type="NCBI Taxonomy" id="13735"/>
    <lineage>
        <taxon>Eukaryota</taxon>
        <taxon>Metazoa</taxon>
        <taxon>Chordata</taxon>
        <taxon>Craniata</taxon>
        <taxon>Vertebrata</taxon>
        <taxon>Euteleostomi</taxon>
        <taxon>Archelosauria</taxon>
        <taxon>Testudinata</taxon>
        <taxon>Testudines</taxon>
        <taxon>Cryptodira</taxon>
        <taxon>Trionychia</taxon>
        <taxon>Trionychidae</taxon>
        <taxon>Pelodiscus</taxon>
    </lineage>
</organism>
<keyword evidence="7" id="KW-1185">Reference proteome</keyword>
<dbReference type="PANTHER" id="PTHR10334">
    <property type="entry name" value="CYSTEINE-RICH SECRETORY PROTEIN-RELATED"/>
    <property type="match status" value="1"/>
</dbReference>
<dbReference type="InterPro" id="IPR018244">
    <property type="entry name" value="Allrgn_V5/Tpx1_CS"/>
</dbReference>
<dbReference type="InterPro" id="IPR001283">
    <property type="entry name" value="CRISP-related"/>
</dbReference>
<protein>
    <submittedName>
        <fullName evidence="6">Serotriflin-like</fullName>
    </submittedName>
</protein>
<feature type="disulfide bond" evidence="3">
    <location>
        <begin position="214"/>
        <end position="232"/>
    </location>
</feature>
<dbReference type="SUPFAM" id="SSF57546">
    <property type="entry name" value="Crisp domain-like"/>
    <property type="match status" value="1"/>
</dbReference>
<dbReference type="Pfam" id="PF08562">
    <property type="entry name" value="Crisp"/>
    <property type="match status" value="1"/>
</dbReference>
<dbReference type="GeneTree" id="ENSGT00940000162362"/>
<sequence length="243" mass="27049">MSLLTVIVCLVAALHQAVVQAPASGYAALSPFIVNNQDVIIDKHNELRRGVNPTARNMLKMEWNPEAASNAQRWADQCKMSISPRNERVVNGVLCGENILWADYPLSWPDSIQKWYNQVANFKYGTGAIEDNASISSYTQVVWYNSYLTGCAVAYCPDSRHQYFYVCQYCPAGNNAADLSKPYKQGPTCGDCLNACEQGLCTNPCKYMDKHARCSTLKDLFGCNHSVVKENCKATCECTTEIR</sequence>
<dbReference type="SUPFAM" id="SSF55797">
    <property type="entry name" value="PR-1-like"/>
    <property type="match status" value="1"/>
</dbReference>
<evidence type="ECO:0000256" key="2">
    <source>
        <dbReference type="ARBA" id="ARBA00023157"/>
    </source>
</evidence>
<dbReference type="GeneID" id="102459532"/>
<dbReference type="OrthoDB" id="737510at2759"/>
<dbReference type="Gene3D" id="3.40.33.10">
    <property type="entry name" value="CAP"/>
    <property type="match status" value="1"/>
</dbReference>
<evidence type="ECO:0000259" key="5">
    <source>
        <dbReference type="PROSITE" id="PS51670"/>
    </source>
</evidence>
<name>K7G3C3_PELSI</name>
<dbReference type="Proteomes" id="UP000007267">
    <property type="component" value="Unassembled WGS sequence"/>
</dbReference>
<reference evidence="7" key="1">
    <citation type="submission" date="2011-10" db="EMBL/GenBank/DDBJ databases">
        <authorList>
            <consortium name="Soft-shell Turtle Genome Consortium"/>
        </authorList>
    </citation>
    <scope>NUCLEOTIDE SEQUENCE [LARGE SCALE GENOMIC DNA]</scope>
    <source>
        <strain evidence="7">Daiwa-1</strain>
    </source>
</reference>
<feature type="domain" description="ShKT" evidence="5">
    <location>
        <begin position="205"/>
        <end position="238"/>
    </location>
</feature>
<feature type="signal peptide" evidence="4">
    <location>
        <begin position="1"/>
        <end position="19"/>
    </location>
</feature>
<dbReference type="InterPro" id="IPR014044">
    <property type="entry name" value="CAP_dom"/>
</dbReference>
<evidence type="ECO:0000256" key="1">
    <source>
        <dbReference type="ARBA" id="ARBA00009923"/>
    </source>
</evidence>
<dbReference type="KEGG" id="pss:102459532"/>
<dbReference type="PROSITE" id="PS01010">
    <property type="entry name" value="CRISP_2"/>
    <property type="match status" value="1"/>
</dbReference>
<feature type="chain" id="PRO_5003902491" evidence="4">
    <location>
        <begin position="20"/>
        <end position="243"/>
    </location>
</feature>
<comment type="caution">
    <text evidence="3">Lacks conserved residue(s) required for the propagation of feature annotation.</text>
</comment>
<dbReference type="InterPro" id="IPR013871">
    <property type="entry name" value="Cysteine_rich_secretory"/>
</dbReference>
<dbReference type="SMART" id="SM00198">
    <property type="entry name" value="SCP"/>
    <property type="match status" value="1"/>
</dbReference>
<evidence type="ECO:0000256" key="4">
    <source>
        <dbReference type="SAM" id="SignalP"/>
    </source>
</evidence>
<dbReference type="InterPro" id="IPR034117">
    <property type="entry name" value="SCP_CRISP"/>
</dbReference>
<dbReference type="EMBL" id="AGCU01177977">
    <property type="status" value="NOT_ANNOTATED_CDS"/>
    <property type="molecule type" value="Genomic_DNA"/>
</dbReference>
<dbReference type="OMA" id="NFKYGYG"/>
<dbReference type="Pfam" id="PF00188">
    <property type="entry name" value="CAP"/>
    <property type="match status" value="1"/>
</dbReference>
<dbReference type="PROSITE" id="PS51670">
    <property type="entry name" value="SHKT"/>
    <property type="match status" value="1"/>
</dbReference>
<dbReference type="eggNOG" id="KOG3017">
    <property type="taxonomic scope" value="Eukaryota"/>
</dbReference>
<reference evidence="7" key="2">
    <citation type="journal article" date="2013" name="Nat. Genet.">
        <title>The draft genomes of soft-shell turtle and green sea turtle yield insights into the development and evolution of the turtle-specific body plan.</title>
        <authorList>
            <person name="Wang Z."/>
            <person name="Pascual-Anaya J."/>
            <person name="Zadissa A."/>
            <person name="Li W."/>
            <person name="Niimura Y."/>
            <person name="Huang Z."/>
            <person name="Li C."/>
            <person name="White S."/>
            <person name="Xiong Z."/>
            <person name="Fang D."/>
            <person name="Wang B."/>
            <person name="Ming Y."/>
            <person name="Chen Y."/>
            <person name="Zheng Y."/>
            <person name="Kuraku S."/>
            <person name="Pignatelli M."/>
            <person name="Herrero J."/>
            <person name="Beal K."/>
            <person name="Nozawa M."/>
            <person name="Li Q."/>
            <person name="Wang J."/>
            <person name="Zhang H."/>
            <person name="Yu L."/>
            <person name="Shigenobu S."/>
            <person name="Wang J."/>
            <person name="Liu J."/>
            <person name="Flicek P."/>
            <person name="Searle S."/>
            <person name="Wang J."/>
            <person name="Kuratani S."/>
            <person name="Yin Y."/>
            <person name="Aken B."/>
            <person name="Zhang G."/>
            <person name="Irie N."/>
        </authorList>
    </citation>
    <scope>NUCLEOTIDE SEQUENCE [LARGE SCALE GENOMIC DNA]</scope>
    <source>
        <strain evidence="7">Daiwa-1</strain>
    </source>
</reference>
<dbReference type="STRING" id="13735.ENSPSIP00000014784"/>
<dbReference type="Gene3D" id="1.10.10.740">
    <property type="entry name" value="Crisp domain"/>
    <property type="match status" value="1"/>
</dbReference>